<gene>
    <name evidence="6" type="primary">ZFYVE21</name>
    <name evidence="6" type="ORF">XENORESO_008404</name>
</gene>
<dbReference type="SUPFAM" id="SSF57903">
    <property type="entry name" value="FYVE/PHD zinc finger"/>
    <property type="match status" value="1"/>
</dbReference>
<feature type="domain" description="FYVE-type" evidence="5">
    <location>
        <begin position="1"/>
        <end position="53"/>
    </location>
</feature>
<dbReference type="InterPro" id="IPR032031">
    <property type="entry name" value="ZFYVE21_C"/>
</dbReference>
<dbReference type="PROSITE" id="PS50178">
    <property type="entry name" value="ZF_FYVE"/>
    <property type="match status" value="1"/>
</dbReference>
<dbReference type="InterPro" id="IPR011011">
    <property type="entry name" value="Znf_FYVE_PHD"/>
</dbReference>
<comment type="caution">
    <text evidence="6">The sequence shown here is derived from an EMBL/GenBank/DDBJ whole genome shotgun (WGS) entry which is preliminary data.</text>
</comment>
<keyword evidence="7" id="KW-1185">Reference proteome</keyword>
<evidence type="ECO:0000256" key="3">
    <source>
        <dbReference type="ARBA" id="ARBA00022833"/>
    </source>
</evidence>
<keyword evidence="1" id="KW-0479">Metal-binding</keyword>
<protein>
    <submittedName>
        <fullName evidence="6">Zinc finger FYVE domain-containing protein 21</fullName>
    </submittedName>
</protein>
<keyword evidence="3" id="KW-0862">Zinc</keyword>
<organism evidence="6 7">
    <name type="scientific">Xenotaenia resolanae</name>
    <dbReference type="NCBI Taxonomy" id="208358"/>
    <lineage>
        <taxon>Eukaryota</taxon>
        <taxon>Metazoa</taxon>
        <taxon>Chordata</taxon>
        <taxon>Craniata</taxon>
        <taxon>Vertebrata</taxon>
        <taxon>Euteleostomi</taxon>
        <taxon>Actinopterygii</taxon>
        <taxon>Neopterygii</taxon>
        <taxon>Teleostei</taxon>
        <taxon>Neoteleostei</taxon>
        <taxon>Acanthomorphata</taxon>
        <taxon>Ovalentaria</taxon>
        <taxon>Atherinomorphae</taxon>
        <taxon>Cyprinodontiformes</taxon>
        <taxon>Goodeidae</taxon>
        <taxon>Xenotaenia</taxon>
    </lineage>
</organism>
<dbReference type="SMART" id="SM00064">
    <property type="entry name" value="FYVE"/>
    <property type="match status" value="1"/>
</dbReference>
<dbReference type="Proteomes" id="UP001444071">
    <property type="component" value="Unassembled WGS sequence"/>
</dbReference>
<dbReference type="Pfam" id="PF16696">
    <property type="entry name" value="ZFYVE21_C"/>
    <property type="match status" value="1"/>
</dbReference>
<keyword evidence="2 4" id="KW-0863">Zinc-finger</keyword>
<evidence type="ECO:0000256" key="2">
    <source>
        <dbReference type="ARBA" id="ARBA00022771"/>
    </source>
</evidence>
<dbReference type="CDD" id="cd15727">
    <property type="entry name" value="FYVE_ZF21"/>
    <property type="match status" value="1"/>
</dbReference>
<proteinExistence type="predicted"/>
<dbReference type="InterPro" id="IPR000306">
    <property type="entry name" value="Znf_FYVE"/>
</dbReference>
<name>A0ABV0WWI4_9TELE</name>
<dbReference type="PANTHER" id="PTHR39490:SF8">
    <property type="entry name" value="ZINC FINGER FYVE DOMAIN-CONTAINING PROTEIN 21"/>
    <property type="match status" value="1"/>
</dbReference>
<feature type="non-terminal residue" evidence="6">
    <location>
        <position position="1"/>
    </location>
</feature>
<dbReference type="InterPro" id="IPR017455">
    <property type="entry name" value="Znf_FYVE-rel"/>
</dbReference>
<dbReference type="Gene3D" id="3.30.40.10">
    <property type="entry name" value="Zinc/RING finger domain, C3HC4 (zinc finger)"/>
    <property type="match status" value="1"/>
</dbReference>
<sequence>CPRCMQCDTKFDFIRRKHHCRRCGRCFCDKCCSKKVALPRMCFVDPVRQCAECSLVSQKEVEFYDKQLKVLLGGGTFVVTLGTSDKSETMTCRLSNNHRYLFLDGESHFEVELSRISSMQILTDGTSPGGGTSRASGMLLHYKPMGSQDAQQLQMEVAEDKKVASLWLAAMHKAAKLLHEARDQ</sequence>
<evidence type="ECO:0000256" key="4">
    <source>
        <dbReference type="PROSITE-ProRule" id="PRU00091"/>
    </source>
</evidence>
<dbReference type="InterPro" id="IPR052113">
    <property type="entry name" value="FYVE-type_Zinc_Finger"/>
</dbReference>
<reference evidence="6 7" key="1">
    <citation type="submission" date="2021-06" db="EMBL/GenBank/DDBJ databases">
        <authorList>
            <person name="Palmer J.M."/>
        </authorList>
    </citation>
    <scope>NUCLEOTIDE SEQUENCE [LARGE SCALE GENOMIC DNA]</scope>
    <source>
        <strain evidence="6 7">XR_2019</strain>
        <tissue evidence="6">Muscle</tissue>
    </source>
</reference>
<accession>A0ABV0WWI4</accession>
<evidence type="ECO:0000256" key="1">
    <source>
        <dbReference type="ARBA" id="ARBA00022723"/>
    </source>
</evidence>
<dbReference type="PANTHER" id="PTHR39490">
    <property type="entry name" value="ARRESTIN DOMAIN-CONTAINING PROTEIN D"/>
    <property type="match status" value="1"/>
</dbReference>
<dbReference type="EMBL" id="JAHRIM010072732">
    <property type="protein sequence ID" value="MEQ2273751.1"/>
    <property type="molecule type" value="Genomic_DNA"/>
</dbReference>
<dbReference type="Gene3D" id="2.30.29.160">
    <property type="entry name" value="Zinc finger FYVE domain-containing protein 21, C-terminal"/>
    <property type="match status" value="1"/>
</dbReference>
<dbReference type="Pfam" id="PF01363">
    <property type="entry name" value="FYVE"/>
    <property type="match status" value="1"/>
</dbReference>
<evidence type="ECO:0000259" key="5">
    <source>
        <dbReference type="PROSITE" id="PS50178"/>
    </source>
</evidence>
<dbReference type="InterPro" id="IPR013083">
    <property type="entry name" value="Znf_RING/FYVE/PHD"/>
</dbReference>
<evidence type="ECO:0000313" key="6">
    <source>
        <dbReference type="EMBL" id="MEQ2273751.1"/>
    </source>
</evidence>
<evidence type="ECO:0000313" key="7">
    <source>
        <dbReference type="Proteomes" id="UP001444071"/>
    </source>
</evidence>
<dbReference type="InterPro" id="IPR038632">
    <property type="entry name" value="ZFYVE21_C_sf"/>
</dbReference>